<evidence type="ECO:0000313" key="3">
    <source>
        <dbReference type="Proteomes" id="UP001189429"/>
    </source>
</evidence>
<gene>
    <name evidence="2" type="ORF">PCOR1329_LOCUS14281</name>
</gene>
<protein>
    <submittedName>
        <fullName evidence="2">Uncharacterized protein</fullName>
    </submittedName>
</protein>
<dbReference type="EMBL" id="CAUYUJ010004259">
    <property type="protein sequence ID" value="CAK0808814.1"/>
    <property type="molecule type" value="Genomic_DNA"/>
</dbReference>
<evidence type="ECO:0000313" key="2">
    <source>
        <dbReference type="EMBL" id="CAK0808814.1"/>
    </source>
</evidence>
<feature type="transmembrane region" description="Helical" evidence="1">
    <location>
        <begin position="224"/>
        <end position="247"/>
    </location>
</feature>
<accession>A0ABN9QRG0</accession>
<organism evidence="2 3">
    <name type="scientific">Prorocentrum cordatum</name>
    <dbReference type="NCBI Taxonomy" id="2364126"/>
    <lineage>
        <taxon>Eukaryota</taxon>
        <taxon>Sar</taxon>
        <taxon>Alveolata</taxon>
        <taxon>Dinophyceae</taxon>
        <taxon>Prorocentrales</taxon>
        <taxon>Prorocentraceae</taxon>
        <taxon>Prorocentrum</taxon>
    </lineage>
</organism>
<keyword evidence="3" id="KW-1185">Reference proteome</keyword>
<reference evidence="2" key="1">
    <citation type="submission" date="2023-10" db="EMBL/GenBank/DDBJ databases">
        <authorList>
            <person name="Chen Y."/>
            <person name="Shah S."/>
            <person name="Dougan E. K."/>
            <person name="Thang M."/>
            <person name="Chan C."/>
        </authorList>
    </citation>
    <scope>NUCLEOTIDE SEQUENCE [LARGE SCALE GENOMIC DNA]</scope>
</reference>
<evidence type="ECO:0000256" key="1">
    <source>
        <dbReference type="SAM" id="Phobius"/>
    </source>
</evidence>
<proteinExistence type="predicted"/>
<comment type="caution">
    <text evidence="2">The sequence shown here is derived from an EMBL/GenBank/DDBJ whole genome shotgun (WGS) entry which is preliminary data.</text>
</comment>
<name>A0ABN9QRG0_9DINO</name>
<keyword evidence="1" id="KW-0812">Transmembrane</keyword>
<sequence>SGTDLVPGRVSWQVLQQLVEQHAELGRSWIEPFYDMANAFASVSHQALDSVIDAALDVDSAHITWIEITEEQEEFQFFRVREPVTGETVNVYFTTFADDMTSIGLLHGDSQAQLASDKMQAWDDGLKQVVTDTAELDQNGDKKEILFRCHGRGSAEQMQDFYHQRGSIRYKGTAKQWVGHLGGWHNLDGIAASLPHQVAHATVVIHIFVNSVMTLMFRVLQEKGWFALFLPENTSLLAPIVIFYAIYDRMNMIGYTIHQLFKIAVSEIFRVTAFSTTARSVPRYFNPDGPFGVINDELIKSSCRIGSQCFQINAVGVSERSVRSTRFVIMSKSALNAMDVPNSVGGVLQQVSRGSSNQRRSCALLGNMRPPVSLYSTNTFVSILWFELIVRFFKLFLSVTPQSHLPSPIYQMDQLQRRLGQGAAGQPAAGDGRAAARRAVGGNFDEEYRSLVVNTAKTVVGLDLMSRRFAGCLTLVALVKGARTQLTAMREAGVTYEEAKTQYKQAGNQEQLAQLKWAHLHVWVGLCMSIVNDATIPAEAKASVLAHSQAVKGVGDIEDKVIVCYQKKAFRQANWQEDMYRIELFTTPELRAEALEIQTCILRAAGSIKKAGSPPKGPNVRKVIQSLVNPGEYQAQPAEWG</sequence>
<keyword evidence="1" id="KW-0472">Membrane</keyword>
<feature type="transmembrane region" description="Helical" evidence="1">
    <location>
        <begin position="198"/>
        <end position="217"/>
    </location>
</feature>
<keyword evidence="1" id="KW-1133">Transmembrane helix</keyword>
<dbReference type="Proteomes" id="UP001189429">
    <property type="component" value="Unassembled WGS sequence"/>
</dbReference>
<feature type="non-terminal residue" evidence="2">
    <location>
        <position position="1"/>
    </location>
</feature>